<evidence type="ECO:0000313" key="5">
    <source>
        <dbReference type="Proteomes" id="UP000664209"/>
    </source>
</evidence>
<evidence type="ECO:0000313" key="4">
    <source>
        <dbReference type="EMBL" id="MBO1750911.1"/>
    </source>
</evidence>
<evidence type="ECO:0000259" key="3">
    <source>
        <dbReference type="Pfam" id="PF25231"/>
    </source>
</evidence>
<feature type="compositionally biased region" description="Low complexity" evidence="1">
    <location>
        <begin position="1"/>
        <end position="25"/>
    </location>
</feature>
<feature type="transmembrane region" description="Helical" evidence="2">
    <location>
        <begin position="341"/>
        <end position="367"/>
    </location>
</feature>
<feature type="transmembrane region" description="Helical" evidence="2">
    <location>
        <begin position="213"/>
        <end position="241"/>
    </location>
</feature>
<keyword evidence="2" id="KW-0812">Transmembrane</keyword>
<keyword evidence="5" id="KW-1185">Reference proteome</keyword>
<organism evidence="4 5">
    <name type="scientific">Actinotalea soli</name>
    <dbReference type="NCBI Taxonomy" id="2819234"/>
    <lineage>
        <taxon>Bacteria</taxon>
        <taxon>Bacillati</taxon>
        <taxon>Actinomycetota</taxon>
        <taxon>Actinomycetes</taxon>
        <taxon>Micrococcales</taxon>
        <taxon>Cellulomonadaceae</taxon>
        <taxon>Actinotalea</taxon>
    </lineage>
</organism>
<evidence type="ECO:0000256" key="2">
    <source>
        <dbReference type="SAM" id="Phobius"/>
    </source>
</evidence>
<comment type="caution">
    <text evidence="4">The sequence shown here is derived from an EMBL/GenBank/DDBJ whole genome shotgun (WGS) entry which is preliminary data.</text>
</comment>
<feature type="transmembrane region" description="Helical" evidence="2">
    <location>
        <begin position="113"/>
        <end position="135"/>
    </location>
</feature>
<feature type="domain" description="DUF7847" evidence="3">
    <location>
        <begin position="97"/>
        <end position="366"/>
    </location>
</feature>
<dbReference type="Pfam" id="PF25231">
    <property type="entry name" value="DUF7847"/>
    <property type="match status" value="1"/>
</dbReference>
<feature type="transmembrane region" description="Helical" evidence="2">
    <location>
        <begin position="162"/>
        <end position="186"/>
    </location>
</feature>
<keyword evidence="2" id="KW-0472">Membrane</keyword>
<protein>
    <recommendedName>
        <fullName evidence="3">DUF7847 domain-containing protein</fullName>
    </recommendedName>
</protein>
<dbReference type="InterPro" id="IPR057169">
    <property type="entry name" value="DUF7847"/>
</dbReference>
<feature type="transmembrane region" description="Helical" evidence="2">
    <location>
        <begin position="247"/>
        <end position="267"/>
    </location>
</feature>
<dbReference type="EMBL" id="JAGEMK010000001">
    <property type="protein sequence ID" value="MBO1750911.1"/>
    <property type="molecule type" value="Genomic_DNA"/>
</dbReference>
<evidence type="ECO:0000256" key="1">
    <source>
        <dbReference type="SAM" id="MobiDB-lite"/>
    </source>
</evidence>
<dbReference type="AlphaFoldDB" id="A0A939RV96"/>
<feature type="compositionally biased region" description="Low complexity" evidence="1">
    <location>
        <begin position="65"/>
        <end position="78"/>
    </location>
</feature>
<feature type="transmembrane region" description="Helical" evidence="2">
    <location>
        <begin position="298"/>
        <end position="321"/>
    </location>
</feature>
<feature type="compositionally biased region" description="Low complexity" evidence="1">
    <location>
        <begin position="46"/>
        <end position="59"/>
    </location>
</feature>
<dbReference type="PANTHER" id="PTHR33133:SF1">
    <property type="entry name" value="EXPRESSED PROTEIN-RELATED"/>
    <property type="match status" value="1"/>
</dbReference>
<proteinExistence type="predicted"/>
<dbReference type="PANTHER" id="PTHR33133">
    <property type="entry name" value="OS08G0107100 PROTEIN-RELATED"/>
    <property type="match status" value="1"/>
</dbReference>
<reference evidence="4" key="1">
    <citation type="submission" date="2021-03" db="EMBL/GenBank/DDBJ databases">
        <title>Actinotalea soli sp. nov., isolated from soil.</title>
        <authorList>
            <person name="Ping W."/>
            <person name="Zhang J."/>
        </authorList>
    </citation>
    <scope>NUCLEOTIDE SEQUENCE</scope>
    <source>
        <strain evidence="4">BY-33</strain>
    </source>
</reference>
<accession>A0A939RV96</accession>
<gene>
    <name evidence="4" type="ORF">J4G33_03755</name>
</gene>
<dbReference type="Proteomes" id="UP000664209">
    <property type="component" value="Unassembled WGS sequence"/>
</dbReference>
<sequence length="399" mass="41932">MTDPNQPGQQPPQGWGPGSSQQPGYGPAGQGTSGNEQPTPAPPAPAYGQGQYGQPPQGQYGQGQYGQAQYGQPGAAPGYRPPPVQRGIVPLRPLGMGEIFDGAFRSIRDNPRVMFGVSAIVVTLSVLLETLVQWYSFGFLGDSLSAPVDQQADMLLGDAVGLLGGSALSLVVSLVSTTLLTGLLIVSVSRSVIGQRVSLADAWHRVRPQLWRLLLLTLLVMLLLLVVPAVWLGIVVALAVAEQWGPMFVVLLVGGVGVLVWSLWISVRTLLATPALMLEEQRVVAGLKRGWELSRGSFWRLLGIYLLVTIIVATVAGIIVYPAAMVPVVMQLDPMGGVSLAITAVAAILASVLTTPFLASVVALLYIDLRIRREGLDVELARAAESAAAEAATGAGGRA</sequence>
<feature type="region of interest" description="Disordered" evidence="1">
    <location>
        <begin position="1"/>
        <end position="87"/>
    </location>
</feature>
<keyword evidence="2" id="KW-1133">Transmembrane helix</keyword>
<name>A0A939RV96_9CELL</name>
<dbReference type="RefSeq" id="WP_208054519.1">
    <property type="nucleotide sequence ID" value="NZ_JAGEMK010000001.1"/>
</dbReference>